<proteinExistence type="predicted"/>
<sequence>MLFAGIALVISVSAANQKDDKIPVTAKVGFVAKFPSAQKAKWSIEKPGEFEVEYVLSGVESSALFDTKGNLLETETEIKESELPLAVKATIANDFVGYKLDEIEKATNSKGTISFEMEAAKGKEKLEISFDTTGKLVSKEPLKEAEVKD</sequence>
<keyword evidence="2" id="KW-1185">Reference proteome</keyword>
<organism evidence="1 2">
    <name type="scientific">Aquipluma nitroreducens</name>
    <dbReference type="NCBI Taxonomy" id="2010828"/>
    <lineage>
        <taxon>Bacteria</taxon>
        <taxon>Pseudomonadati</taxon>
        <taxon>Bacteroidota</taxon>
        <taxon>Bacteroidia</taxon>
        <taxon>Marinilabiliales</taxon>
        <taxon>Prolixibacteraceae</taxon>
        <taxon>Aquipluma</taxon>
    </lineage>
</organism>
<name>A0A5K7S9P6_9BACT</name>
<dbReference type="EMBL" id="AP018694">
    <property type="protein sequence ID" value="BBE18189.1"/>
    <property type="molecule type" value="Genomic_DNA"/>
</dbReference>
<dbReference type="Gene3D" id="3.10.450.360">
    <property type="match status" value="1"/>
</dbReference>
<dbReference type="SUPFAM" id="SSF160574">
    <property type="entry name" value="BT0923-like"/>
    <property type="match status" value="1"/>
</dbReference>
<accession>A0A5K7S9P6</accession>
<dbReference type="Proteomes" id="UP001193389">
    <property type="component" value="Chromosome"/>
</dbReference>
<evidence type="ECO:0000313" key="1">
    <source>
        <dbReference type="EMBL" id="BBE18189.1"/>
    </source>
</evidence>
<evidence type="ECO:0000313" key="2">
    <source>
        <dbReference type="Proteomes" id="UP001193389"/>
    </source>
</evidence>
<gene>
    <name evidence="1" type="ORF">AQPE_2349</name>
</gene>
<dbReference type="AlphaFoldDB" id="A0A5K7S9P6"/>
<reference evidence="1" key="1">
    <citation type="journal article" date="2020" name="Int. J. Syst. Evol. Microbiol.">
        <title>Aquipluma nitroreducens gen. nov. sp. nov., a novel facultatively anaerobic bacterium isolated from a freshwater lake.</title>
        <authorList>
            <person name="Watanabe M."/>
            <person name="Kojima H."/>
            <person name="Fukui M."/>
        </authorList>
    </citation>
    <scope>NUCLEOTIDE SEQUENCE</scope>
    <source>
        <strain evidence="1">MeG22</strain>
    </source>
</reference>
<protein>
    <submittedName>
        <fullName evidence="1">Uncharacterized protein</fullName>
    </submittedName>
</protein>
<dbReference type="KEGG" id="anf:AQPE_2349"/>